<proteinExistence type="inferred from homology"/>
<gene>
    <name evidence="8" type="ORF">FYJ85_15425</name>
</gene>
<evidence type="ECO:0000313" key="9">
    <source>
        <dbReference type="Proteomes" id="UP000435649"/>
    </source>
</evidence>
<evidence type="ECO:0000256" key="5">
    <source>
        <dbReference type="ARBA" id="ARBA00023014"/>
    </source>
</evidence>
<keyword evidence="5 7" id="KW-0411">Iron-sulfur</keyword>
<feature type="binding site" evidence="7">
    <location>
        <position position="142"/>
    </location>
    <ligand>
        <name>[2Fe-2S] cluster</name>
        <dbReference type="ChEBI" id="CHEBI:190135"/>
    </ligand>
</feature>
<comment type="cofactor">
    <cofactor evidence="6">
        <name>[2Fe-2S] cluster</name>
        <dbReference type="ChEBI" id="CHEBI:190135"/>
    </cofactor>
</comment>
<evidence type="ECO:0000256" key="7">
    <source>
        <dbReference type="PIRSR" id="PIRSR000216-1"/>
    </source>
</evidence>
<keyword evidence="9" id="KW-1185">Reference proteome</keyword>
<dbReference type="Pfam" id="PF01257">
    <property type="entry name" value="2Fe-2S_thioredx"/>
    <property type="match status" value="1"/>
</dbReference>
<dbReference type="InterPro" id="IPR041921">
    <property type="entry name" value="NuoE_N"/>
</dbReference>
<sequence length="176" mass="19449">MSCNCQGASGTVIRTPEEAAKFDELERYIASLQVDRIPDRRRGSLIQILHRAQNLFGYLPEEVQGFVAARLGISRAEVYGVISFYSYFTDKPVGRYKINVCTGTACFVKGAPKVLDELKRRLNIKEGESTPDGRFFLGALRCVGACSLAPVVMVNDKVYGNMTADKVADILRECGE</sequence>
<feature type="binding site" evidence="7">
    <location>
        <position position="106"/>
    </location>
    <ligand>
        <name>[2Fe-2S] cluster</name>
        <dbReference type="ChEBI" id="CHEBI:190135"/>
    </ligand>
</feature>
<dbReference type="InterPro" id="IPR036249">
    <property type="entry name" value="Thioredoxin-like_sf"/>
</dbReference>
<evidence type="ECO:0000256" key="4">
    <source>
        <dbReference type="ARBA" id="ARBA00023004"/>
    </source>
</evidence>
<dbReference type="FunFam" id="3.40.30.10:FF:000015">
    <property type="entry name" value="NADH-quinone oxidoreductase subunit E"/>
    <property type="match status" value="1"/>
</dbReference>
<dbReference type="AlphaFoldDB" id="A0A844G788"/>
<dbReference type="PIRSF" id="PIRSF000216">
    <property type="entry name" value="NADH_DH_24kDa"/>
    <property type="match status" value="1"/>
</dbReference>
<keyword evidence="4 7" id="KW-0408">Iron</keyword>
<feature type="binding site" evidence="7">
    <location>
        <position position="146"/>
    </location>
    <ligand>
        <name>[2Fe-2S] cluster</name>
        <dbReference type="ChEBI" id="CHEBI:190135"/>
    </ligand>
</feature>
<dbReference type="GO" id="GO:0051537">
    <property type="term" value="F:2 iron, 2 sulfur cluster binding"/>
    <property type="evidence" value="ECO:0007669"/>
    <property type="project" value="UniProtKB-KW"/>
</dbReference>
<dbReference type="Proteomes" id="UP000435649">
    <property type="component" value="Unassembled WGS sequence"/>
</dbReference>
<dbReference type="GO" id="GO:0016491">
    <property type="term" value="F:oxidoreductase activity"/>
    <property type="evidence" value="ECO:0007669"/>
    <property type="project" value="InterPro"/>
</dbReference>
<evidence type="ECO:0000256" key="1">
    <source>
        <dbReference type="ARBA" id="ARBA00010643"/>
    </source>
</evidence>
<organism evidence="8 9">
    <name type="scientific">Victivallis lenta</name>
    <dbReference type="NCBI Taxonomy" id="2606640"/>
    <lineage>
        <taxon>Bacteria</taxon>
        <taxon>Pseudomonadati</taxon>
        <taxon>Lentisphaerota</taxon>
        <taxon>Lentisphaeria</taxon>
        <taxon>Victivallales</taxon>
        <taxon>Victivallaceae</taxon>
        <taxon>Victivallis</taxon>
    </lineage>
</organism>
<dbReference type="SUPFAM" id="SSF52833">
    <property type="entry name" value="Thioredoxin-like"/>
    <property type="match status" value="1"/>
</dbReference>
<comment type="similarity">
    <text evidence="1">Belongs to the complex I 24 kDa subunit family.</text>
</comment>
<dbReference type="Gene3D" id="3.40.30.10">
    <property type="entry name" value="Glutaredoxin"/>
    <property type="match status" value="1"/>
</dbReference>
<protein>
    <submittedName>
        <fullName evidence="8">NAD(P)H-dependent oxidoreductase subunit E</fullName>
    </submittedName>
</protein>
<evidence type="ECO:0000256" key="6">
    <source>
        <dbReference type="ARBA" id="ARBA00034078"/>
    </source>
</evidence>
<comment type="cofactor">
    <cofactor evidence="7">
        <name>[2Fe-2S] cluster</name>
        <dbReference type="ChEBI" id="CHEBI:190135"/>
    </cofactor>
    <text evidence="7">Binds 1 [2Fe-2S] cluster.</text>
</comment>
<accession>A0A844G788</accession>
<dbReference type="InterPro" id="IPR002023">
    <property type="entry name" value="NuoE-like"/>
</dbReference>
<keyword evidence="2 7" id="KW-0001">2Fe-2S</keyword>
<feature type="binding site" evidence="7">
    <location>
        <position position="101"/>
    </location>
    <ligand>
        <name>[2Fe-2S] cluster</name>
        <dbReference type="ChEBI" id="CHEBI:190135"/>
    </ligand>
</feature>
<evidence type="ECO:0000313" key="8">
    <source>
        <dbReference type="EMBL" id="MST98431.1"/>
    </source>
</evidence>
<evidence type="ECO:0000256" key="2">
    <source>
        <dbReference type="ARBA" id="ARBA00022714"/>
    </source>
</evidence>
<reference evidence="8 9" key="1">
    <citation type="submission" date="2019-08" db="EMBL/GenBank/DDBJ databases">
        <title>In-depth cultivation of the pig gut microbiome towards novel bacterial diversity and tailored functional studies.</title>
        <authorList>
            <person name="Wylensek D."/>
            <person name="Hitch T.C.A."/>
            <person name="Clavel T."/>
        </authorList>
    </citation>
    <scope>NUCLEOTIDE SEQUENCE [LARGE SCALE GENOMIC DNA]</scope>
    <source>
        <strain evidence="8 9">BBE-744-WT-12</strain>
    </source>
</reference>
<dbReference type="InterPro" id="IPR042128">
    <property type="entry name" value="NuoE_dom"/>
</dbReference>
<dbReference type="EMBL" id="VUNS01000019">
    <property type="protein sequence ID" value="MST98431.1"/>
    <property type="molecule type" value="Genomic_DNA"/>
</dbReference>
<dbReference type="Gene3D" id="1.10.10.1590">
    <property type="entry name" value="NADH-quinone oxidoreductase subunit E"/>
    <property type="match status" value="1"/>
</dbReference>
<keyword evidence="3 7" id="KW-0479">Metal-binding</keyword>
<dbReference type="GO" id="GO:0046872">
    <property type="term" value="F:metal ion binding"/>
    <property type="evidence" value="ECO:0007669"/>
    <property type="project" value="UniProtKB-KW"/>
</dbReference>
<dbReference type="PANTHER" id="PTHR43342:SF2">
    <property type="entry name" value="POTENTIAL NAD-REDUCING HYDROGENASE SUBUNIT"/>
    <property type="match status" value="1"/>
</dbReference>
<dbReference type="CDD" id="cd03064">
    <property type="entry name" value="TRX_Fd_NuoE"/>
    <property type="match status" value="1"/>
</dbReference>
<dbReference type="InterPro" id="IPR028431">
    <property type="entry name" value="NADP_DH_HndA-like"/>
</dbReference>
<dbReference type="RefSeq" id="WP_106051400.1">
    <property type="nucleotide sequence ID" value="NZ_CALXOB010000052.1"/>
</dbReference>
<comment type="caution">
    <text evidence="8">The sequence shown here is derived from an EMBL/GenBank/DDBJ whole genome shotgun (WGS) entry which is preliminary data.</text>
</comment>
<dbReference type="PANTHER" id="PTHR43342">
    <property type="entry name" value="NADH-QUINONE OXIDOREDUCTASE, E SUBUNIT"/>
    <property type="match status" value="1"/>
</dbReference>
<name>A0A844G788_9BACT</name>
<evidence type="ECO:0000256" key="3">
    <source>
        <dbReference type="ARBA" id="ARBA00022723"/>
    </source>
</evidence>